<dbReference type="AlphaFoldDB" id="A0A3B0UWU8"/>
<accession>A0A3B0UWU8</accession>
<dbReference type="EMBL" id="UOEX01000030">
    <property type="protein sequence ID" value="VAW33320.1"/>
    <property type="molecule type" value="Genomic_DNA"/>
</dbReference>
<protein>
    <submittedName>
        <fullName evidence="1">Uncharacterized protein</fullName>
    </submittedName>
</protein>
<sequence length="77" mass="8759">MAKQRKQAEKFDDLMADMDTSTAIPYTMTTCFKVNDLLNHPVFGLGKVIKCLSPNKIHVMFREGEKFLIGVLPQDIE</sequence>
<name>A0A3B0UWU8_9ZZZZ</name>
<reference evidence="1" key="1">
    <citation type="submission" date="2018-06" db="EMBL/GenBank/DDBJ databases">
        <authorList>
            <person name="Zhirakovskaya E."/>
        </authorList>
    </citation>
    <scope>NUCLEOTIDE SEQUENCE</scope>
</reference>
<evidence type="ECO:0000313" key="1">
    <source>
        <dbReference type="EMBL" id="VAW33320.1"/>
    </source>
</evidence>
<gene>
    <name evidence="1" type="ORF">MNBD_DELTA03-629</name>
</gene>
<organism evidence="1">
    <name type="scientific">hydrothermal vent metagenome</name>
    <dbReference type="NCBI Taxonomy" id="652676"/>
    <lineage>
        <taxon>unclassified sequences</taxon>
        <taxon>metagenomes</taxon>
        <taxon>ecological metagenomes</taxon>
    </lineage>
</organism>
<proteinExistence type="predicted"/>